<evidence type="ECO:0000313" key="2">
    <source>
        <dbReference type="EMBL" id="NYF80642.1"/>
    </source>
</evidence>
<dbReference type="Proteomes" id="UP000589520">
    <property type="component" value="Unassembled WGS sequence"/>
</dbReference>
<feature type="domain" description="HTH cro/C1-type" evidence="1">
    <location>
        <begin position="14"/>
        <end position="68"/>
    </location>
</feature>
<organism evidence="2 3">
    <name type="scientific">Granulicella arctica</name>
    <dbReference type="NCBI Taxonomy" id="940613"/>
    <lineage>
        <taxon>Bacteria</taxon>
        <taxon>Pseudomonadati</taxon>
        <taxon>Acidobacteriota</taxon>
        <taxon>Terriglobia</taxon>
        <taxon>Terriglobales</taxon>
        <taxon>Acidobacteriaceae</taxon>
        <taxon>Granulicella</taxon>
    </lineage>
</organism>
<keyword evidence="3" id="KW-1185">Reference proteome</keyword>
<protein>
    <submittedName>
        <fullName evidence="2">Transcriptional regulator with XRE-family HTH domain</fullName>
    </submittedName>
</protein>
<dbReference type="EMBL" id="JACCCW010000002">
    <property type="protein sequence ID" value="NYF80642.1"/>
    <property type="molecule type" value="Genomic_DNA"/>
</dbReference>
<dbReference type="AlphaFoldDB" id="A0A7Y9PIU6"/>
<proteinExistence type="predicted"/>
<dbReference type="Gene3D" id="1.10.260.40">
    <property type="entry name" value="lambda repressor-like DNA-binding domains"/>
    <property type="match status" value="1"/>
</dbReference>
<dbReference type="CDD" id="cd00093">
    <property type="entry name" value="HTH_XRE"/>
    <property type="match status" value="1"/>
</dbReference>
<dbReference type="PROSITE" id="PS50943">
    <property type="entry name" value="HTH_CROC1"/>
    <property type="match status" value="1"/>
</dbReference>
<reference evidence="2 3" key="1">
    <citation type="submission" date="2020-07" db="EMBL/GenBank/DDBJ databases">
        <title>Genomic Encyclopedia of Type Strains, Phase IV (KMG-V): Genome sequencing to study the core and pangenomes of soil and plant-associated prokaryotes.</title>
        <authorList>
            <person name="Whitman W."/>
        </authorList>
    </citation>
    <scope>NUCLEOTIDE SEQUENCE [LARGE SCALE GENOMIC DNA]</scope>
    <source>
        <strain evidence="2 3">X4EP2</strain>
    </source>
</reference>
<comment type="caution">
    <text evidence="2">The sequence shown here is derived from an EMBL/GenBank/DDBJ whole genome shotgun (WGS) entry which is preliminary data.</text>
</comment>
<evidence type="ECO:0000313" key="3">
    <source>
        <dbReference type="Proteomes" id="UP000589520"/>
    </source>
</evidence>
<sequence>MPYQARYDGFLARLINAREEAGLTQRDVAERLGMFHSWISKTESGDRRLDVMELILLADLYGKTPQYFLEAE</sequence>
<dbReference type="SUPFAM" id="SSF47413">
    <property type="entry name" value="lambda repressor-like DNA-binding domains"/>
    <property type="match status" value="1"/>
</dbReference>
<dbReference type="SMART" id="SM00530">
    <property type="entry name" value="HTH_XRE"/>
    <property type="match status" value="1"/>
</dbReference>
<dbReference type="RefSeq" id="WP_218892179.1">
    <property type="nucleotide sequence ID" value="NZ_JACCCW010000002.1"/>
</dbReference>
<dbReference type="InterPro" id="IPR010982">
    <property type="entry name" value="Lambda_DNA-bd_dom_sf"/>
</dbReference>
<dbReference type="InterPro" id="IPR001387">
    <property type="entry name" value="Cro/C1-type_HTH"/>
</dbReference>
<gene>
    <name evidence="2" type="ORF">HDF17_002962</name>
</gene>
<name>A0A7Y9PIU6_9BACT</name>
<evidence type="ECO:0000259" key="1">
    <source>
        <dbReference type="PROSITE" id="PS50943"/>
    </source>
</evidence>
<dbReference type="Pfam" id="PF13560">
    <property type="entry name" value="HTH_31"/>
    <property type="match status" value="1"/>
</dbReference>
<dbReference type="GO" id="GO:0003677">
    <property type="term" value="F:DNA binding"/>
    <property type="evidence" value="ECO:0007669"/>
    <property type="project" value="InterPro"/>
</dbReference>
<accession>A0A7Y9PIU6</accession>